<evidence type="ECO:0000313" key="2">
    <source>
        <dbReference type="Proteomes" id="UP000051530"/>
    </source>
</evidence>
<comment type="caution">
    <text evidence="1">The sequence shown here is derived from an EMBL/GenBank/DDBJ whole genome shotgun (WGS) entry which is preliminary data.</text>
</comment>
<sequence length="207" mass="23706">MEWNEEQEKKSIILHMKADARSWIAEYLNAVNFEVQLQQLIKDITDRFQSKGKTDMTLTSFIHAPNPKTRNEFKILLRSATKLAEKNMMSLTALAQLIINKVPEAFKALLVDAMEKAGSWHQFLHRAESVCWVAYPDAALNRIENVAAVSTEPQSAIANCLIHGTGTHSTEKCFKIIAFAKREKDKIQRWQERRKKGRKARVDAIEV</sequence>
<protein>
    <submittedName>
        <fullName evidence="1">Putative transposable element</fullName>
    </submittedName>
</protein>
<organism evidence="1 2">
    <name type="scientific">Pseudoloma neurophilia</name>
    <dbReference type="NCBI Taxonomy" id="146866"/>
    <lineage>
        <taxon>Eukaryota</taxon>
        <taxon>Fungi</taxon>
        <taxon>Fungi incertae sedis</taxon>
        <taxon>Microsporidia</taxon>
        <taxon>Pseudoloma</taxon>
    </lineage>
</organism>
<dbReference type="VEuPathDB" id="MicrosporidiaDB:M153_210720002"/>
<dbReference type="AlphaFoldDB" id="A0A0R0LZP6"/>
<name>A0A0R0LZP6_9MICR</name>
<dbReference type="EMBL" id="LGUB01001456">
    <property type="protein sequence ID" value="KRH91856.1"/>
    <property type="molecule type" value="Genomic_DNA"/>
</dbReference>
<keyword evidence="2" id="KW-1185">Reference proteome</keyword>
<feature type="non-terminal residue" evidence="1">
    <location>
        <position position="207"/>
    </location>
</feature>
<dbReference type="OrthoDB" id="10558996at2759"/>
<evidence type="ECO:0000313" key="1">
    <source>
        <dbReference type="EMBL" id="KRH91856.1"/>
    </source>
</evidence>
<gene>
    <name evidence="1" type="ORF">M153_210720002</name>
</gene>
<dbReference type="Proteomes" id="UP000051530">
    <property type="component" value="Unassembled WGS sequence"/>
</dbReference>
<reference evidence="1 2" key="1">
    <citation type="submission" date="2015-07" db="EMBL/GenBank/DDBJ databases">
        <title>The genome of Pseudoloma neurophilia, a relevant intracellular parasite of the zebrafish.</title>
        <authorList>
            <person name="Ndikumana S."/>
            <person name="Pelin A."/>
            <person name="Sanders J."/>
            <person name="Corradi N."/>
        </authorList>
    </citation>
    <scope>NUCLEOTIDE SEQUENCE [LARGE SCALE GENOMIC DNA]</scope>
    <source>
        <strain evidence="1 2">MK1</strain>
    </source>
</reference>
<accession>A0A0R0LZP6</accession>
<proteinExistence type="predicted"/>